<sequence>MAYVTPSIERRTPCRRESLVKACKTFRALKGLIRLQALIRGHLVRRQAVITLCCMYEIVKLQALVGGGRIRQFNIGFEIHEKCNPLKALDGKFGELVGIPTKISKLSINRFICKCTGMFFVLHLSLCPSVINRSCGERITCRLSFGREGMYLKSHIG</sequence>
<accession>A0AAN9R6N8</accession>
<gene>
    <name evidence="3" type="ORF">VNO77_01834</name>
</gene>
<proteinExistence type="inferred from homology"/>
<evidence type="ECO:0000313" key="3">
    <source>
        <dbReference type="EMBL" id="KAK7359869.1"/>
    </source>
</evidence>
<dbReference type="GO" id="GO:0005516">
    <property type="term" value="F:calmodulin binding"/>
    <property type="evidence" value="ECO:0007669"/>
    <property type="project" value="UniProtKB-KW"/>
</dbReference>
<evidence type="ECO:0000256" key="1">
    <source>
        <dbReference type="ARBA" id="ARBA00022860"/>
    </source>
</evidence>
<organism evidence="3 4">
    <name type="scientific">Canavalia gladiata</name>
    <name type="common">Sword bean</name>
    <name type="synonym">Dolichos gladiatus</name>
    <dbReference type="NCBI Taxonomy" id="3824"/>
    <lineage>
        <taxon>Eukaryota</taxon>
        <taxon>Viridiplantae</taxon>
        <taxon>Streptophyta</taxon>
        <taxon>Embryophyta</taxon>
        <taxon>Tracheophyta</taxon>
        <taxon>Spermatophyta</taxon>
        <taxon>Magnoliopsida</taxon>
        <taxon>eudicotyledons</taxon>
        <taxon>Gunneridae</taxon>
        <taxon>Pentapetalae</taxon>
        <taxon>rosids</taxon>
        <taxon>fabids</taxon>
        <taxon>Fabales</taxon>
        <taxon>Fabaceae</taxon>
        <taxon>Papilionoideae</taxon>
        <taxon>50 kb inversion clade</taxon>
        <taxon>NPAAA clade</taxon>
        <taxon>indigoferoid/millettioid clade</taxon>
        <taxon>Phaseoleae</taxon>
        <taxon>Canavalia</taxon>
    </lineage>
</organism>
<dbReference type="Proteomes" id="UP001367508">
    <property type="component" value="Unassembled WGS sequence"/>
</dbReference>
<keyword evidence="4" id="KW-1185">Reference proteome</keyword>
<evidence type="ECO:0000313" key="4">
    <source>
        <dbReference type="Proteomes" id="UP001367508"/>
    </source>
</evidence>
<dbReference type="AlphaFoldDB" id="A0AAN9R6N8"/>
<comment type="similarity">
    <text evidence="2">Belongs to the IQD family.</text>
</comment>
<comment type="caution">
    <text evidence="3">The sequence shown here is derived from an EMBL/GenBank/DDBJ whole genome shotgun (WGS) entry which is preliminary data.</text>
</comment>
<dbReference type="PANTHER" id="PTHR32295:SF281">
    <property type="entry name" value="PROTEIN IQ-DOMAIN 31"/>
    <property type="match status" value="1"/>
</dbReference>
<keyword evidence="1" id="KW-0112">Calmodulin-binding</keyword>
<dbReference type="PROSITE" id="PS50096">
    <property type="entry name" value="IQ"/>
    <property type="match status" value="1"/>
</dbReference>
<evidence type="ECO:0000256" key="2">
    <source>
        <dbReference type="ARBA" id="ARBA00024341"/>
    </source>
</evidence>
<protein>
    <submittedName>
        <fullName evidence="3">Uncharacterized protein</fullName>
    </submittedName>
</protein>
<name>A0AAN9R6N8_CANGL</name>
<dbReference type="PANTHER" id="PTHR32295">
    <property type="entry name" value="IQ-DOMAIN 5-RELATED"/>
    <property type="match status" value="1"/>
</dbReference>
<dbReference type="EMBL" id="JAYMYQ010000001">
    <property type="protein sequence ID" value="KAK7359869.1"/>
    <property type="molecule type" value="Genomic_DNA"/>
</dbReference>
<reference evidence="3 4" key="1">
    <citation type="submission" date="2024-01" db="EMBL/GenBank/DDBJ databases">
        <title>The genomes of 5 underutilized Papilionoideae crops provide insights into root nodulation and disease resistanc.</title>
        <authorList>
            <person name="Jiang F."/>
        </authorList>
    </citation>
    <scope>NUCLEOTIDE SEQUENCE [LARGE SCALE GENOMIC DNA]</scope>
    <source>
        <strain evidence="3">LVBAO_FW01</strain>
        <tissue evidence="3">Leaves</tissue>
    </source>
</reference>